<sequence>MTAIFYYIGGALWIGVIFYVFIILYASIFSNPKEGIIITSIAFIGYNLIVLLEYFNLIPYKGLFKLTSYL</sequence>
<keyword evidence="1" id="KW-0812">Transmembrane</keyword>
<name>X1UIY3_9ZZZZ</name>
<evidence type="ECO:0000256" key="1">
    <source>
        <dbReference type="SAM" id="Phobius"/>
    </source>
</evidence>
<dbReference type="AlphaFoldDB" id="X1UIY3"/>
<keyword evidence="1" id="KW-1133">Transmembrane helix</keyword>
<evidence type="ECO:0000313" key="2">
    <source>
        <dbReference type="EMBL" id="GAJ17428.1"/>
    </source>
</evidence>
<comment type="caution">
    <text evidence="2">The sequence shown here is derived from an EMBL/GenBank/DDBJ whole genome shotgun (WGS) entry which is preliminary data.</text>
</comment>
<feature type="transmembrane region" description="Helical" evidence="1">
    <location>
        <begin position="6"/>
        <end position="28"/>
    </location>
</feature>
<accession>X1UIY3</accession>
<gene>
    <name evidence="2" type="ORF">S12H4_62264</name>
</gene>
<reference evidence="2" key="1">
    <citation type="journal article" date="2014" name="Front. Microbiol.">
        <title>High frequency of phylogenetically diverse reductive dehalogenase-homologous genes in deep subseafloor sedimentary metagenomes.</title>
        <authorList>
            <person name="Kawai M."/>
            <person name="Futagami T."/>
            <person name="Toyoda A."/>
            <person name="Takaki Y."/>
            <person name="Nishi S."/>
            <person name="Hori S."/>
            <person name="Arai W."/>
            <person name="Tsubouchi T."/>
            <person name="Morono Y."/>
            <person name="Uchiyama I."/>
            <person name="Ito T."/>
            <person name="Fujiyama A."/>
            <person name="Inagaki F."/>
            <person name="Takami H."/>
        </authorList>
    </citation>
    <scope>NUCLEOTIDE SEQUENCE</scope>
    <source>
        <strain evidence="2">Expedition CK06-06</strain>
    </source>
</reference>
<feature type="transmembrane region" description="Helical" evidence="1">
    <location>
        <begin position="35"/>
        <end position="55"/>
    </location>
</feature>
<protein>
    <submittedName>
        <fullName evidence="2">Uncharacterized protein</fullName>
    </submittedName>
</protein>
<proteinExistence type="predicted"/>
<organism evidence="2">
    <name type="scientific">marine sediment metagenome</name>
    <dbReference type="NCBI Taxonomy" id="412755"/>
    <lineage>
        <taxon>unclassified sequences</taxon>
        <taxon>metagenomes</taxon>
        <taxon>ecological metagenomes</taxon>
    </lineage>
</organism>
<feature type="non-terminal residue" evidence="2">
    <location>
        <position position="70"/>
    </location>
</feature>
<dbReference type="EMBL" id="BARW01041686">
    <property type="protein sequence ID" value="GAJ17428.1"/>
    <property type="molecule type" value="Genomic_DNA"/>
</dbReference>
<keyword evidence="1" id="KW-0472">Membrane</keyword>